<dbReference type="PANTHER" id="PTHR11638">
    <property type="entry name" value="ATP-DEPENDENT CLP PROTEASE"/>
    <property type="match status" value="1"/>
</dbReference>
<evidence type="ECO:0000313" key="4">
    <source>
        <dbReference type="EMBL" id="KAE9449343.1"/>
    </source>
</evidence>
<keyword evidence="2" id="KW-0067">ATP-binding</keyword>
<evidence type="ECO:0000256" key="2">
    <source>
        <dbReference type="ARBA" id="ARBA00022840"/>
    </source>
</evidence>
<dbReference type="GO" id="GO:0005524">
    <property type="term" value="F:ATP binding"/>
    <property type="evidence" value="ECO:0007669"/>
    <property type="project" value="UniProtKB-KW"/>
</dbReference>
<reference evidence="4 5" key="1">
    <citation type="journal article" date="2019" name="Genome Biol. Evol.">
        <title>The Rhododendron genome and chromosomal organization provide insight into shared whole-genome duplications across the heath family (Ericaceae).</title>
        <authorList>
            <person name="Soza V.L."/>
            <person name="Lindsley D."/>
            <person name="Waalkes A."/>
            <person name="Ramage E."/>
            <person name="Patwardhan R.P."/>
            <person name="Burton J.N."/>
            <person name="Adey A."/>
            <person name="Kumar A."/>
            <person name="Qiu R."/>
            <person name="Shendure J."/>
            <person name="Hall B."/>
        </authorList>
    </citation>
    <scope>NUCLEOTIDE SEQUENCE [LARGE SCALE GENOMIC DNA]</scope>
    <source>
        <strain evidence="4">RSF 1966-606</strain>
    </source>
</reference>
<dbReference type="PRINTS" id="PR00300">
    <property type="entry name" value="CLPPROTEASEA"/>
</dbReference>
<gene>
    <name evidence="4" type="ORF">C3L33_18733</name>
</gene>
<comment type="caution">
    <text evidence="4">The sequence shown here is derived from an EMBL/GenBank/DDBJ whole genome shotgun (WGS) entry which is preliminary data.</text>
</comment>
<dbReference type="Pfam" id="PF07724">
    <property type="entry name" value="AAA_2"/>
    <property type="match status" value="1"/>
</dbReference>
<sequence>MRPCSILFLDQVEKAHMSVFTALLSVLDRSMFIDHRGRTVGFRDTIVIISSDAGNKGIFSRLVGHASQNILDSDTKQLFLFTVSIALEETNAGLLTNLKGFRSELLNRVGEMVFLDPFASHDDQLRKFATLSMLSGPHLKGRSPSGFSRTFFSLFKQLMILWDGDSVGDPPEEYKSEDIVIKDLSKKLSVYDGSSCILV</sequence>
<dbReference type="InterPro" id="IPR003959">
    <property type="entry name" value="ATPase_AAA_core"/>
</dbReference>
<dbReference type="EMBL" id="QEFC01003181">
    <property type="protein sequence ID" value="KAE9449343.1"/>
    <property type="molecule type" value="Genomic_DNA"/>
</dbReference>
<dbReference type="InterPro" id="IPR001270">
    <property type="entry name" value="ClpA/B"/>
</dbReference>
<dbReference type="Gene3D" id="3.40.50.300">
    <property type="entry name" value="P-loop containing nucleotide triphosphate hydrolases"/>
    <property type="match status" value="1"/>
</dbReference>
<feature type="domain" description="ATPase AAA-type core" evidence="3">
    <location>
        <begin position="2"/>
        <end position="109"/>
    </location>
</feature>
<evidence type="ECO:0000313" key="5">
    <source>
        <dbReference type="Proteomes" id="UP000428333"/>
    </source>
</evidence>
<dbReference type="GO" id="GO:0016887">
    <property type="term" value="F:ATP hydrolysis activity"/>
    <property type="evidence" value="ECO:0007669"/>
    <property type="project" value="InterPro"/>
</dbReference>
<proteinExistence type="predicted"/>
<dbReference type="Proteomes" id="UP000428333">
    <property type="component" value="Linkage Group LG11"/>
</dbReference>
<dbReference type="SUPFAM" id="SSF52540">
    <property type="entry name" value="P-loop containing nucleoside triphosphate hydrolases"/>
    <property type="match status" value="1"/>
</dbReference>
<accession>A0A6A4KP90</accession>
<dbReference type="GO" id="GO:0034605">
    <property type="term" value="P:cellular response to heat"/>
    <property type="evidence" value="ECO:0007669"/>
    <property type="project" value="TreeGrafter"/>
</dbReference>
<dbReference type="OrthoDB" id="1749991at2759"/>
<dbReference type="InterPro" id="IPR050130">
    <property type="entry name" value="ClpA_ClpB"/>
</dbReference>
<dbReference type="AlphaFoldDB" id="A0A6A4KP90"/>
<name>A0A6A4KP90_9ERIC</name>
<evidence type="ECO:0000259" key="3">
    <source>
        <dbReference type="Pfam" id="PF07724"/>
    </source>
</evidence>
<dbReference type="PANTHER" id="PTHR11638:SF18">
    <property type="entry name" value="HEAT SHOCK PROTEIN 104"/>
    <property type="match status" value="1"/>
</dbReference>
<feature type="non-terminal residue" evidence="4">
    <location>
        <position position="1"/>
    </location>
</feature>
<dbReference type="GO" id="GO:0005737">
    <property type="term" value="C:cytoplasm"/>
    <property type="evidence" value="ECO:0007669"/>
    <property type="project" value="TreeGrafter"/>
</dbReference>
<evidence type="ECO:0000256" key="1">
    <source>
        <dbReference type="ARBA" id="ARBA00022741"/>
    </source>
</evidence>
<organism evidence="4 5">
    <name type="scientific">Rhododendron williamsianum</name>
    <dbReference type="NCBI Taxonomy" id="262921"/>
    <lineage>
        <taxon>Eukaryota</taxon>
        <taxon>Viridiplantae</taxon>
        <taxon>Streptophyta</taxon>
        <taxon>Embryophyta</taxon>
        <taxon>Tracheophyta</taxon>
        <taxon>Spermatophyta</taxon>
        <taxon>Magnoliopsida</taxon>
        <taxon>eudicotyledons</taxon>
        <taxon>Gunneridae</taxon>
        <taxon>Pentapetalae</taxon>
        <taxon>asterids</taxon>
        <taxon>Ericales</taxon>
        <taxon>Ericaceae</taxon>
        <taxon>Ericoideae</taxon>
        <taxon>Rhodoreae</taxon>
        <taxon>Rhododendron</taxon>
    </lineage>
</organism>
<keyword evidence="5" id="KW-1185">Reference proteome</keyword>
<keyword evidence="1" id="KW-0547">Nucleotide-binding</keyword>
<dbReference type="InterPro" id="IPR027417">
    <property type="entry name" value="P-loop_NTPase"/>
</dbReference>
<protein>
    <recommendedName>
        <fullName evidence="3">ATPase AAA-type core domain-containing protein</fullName>
    </recommendedName>
</protein>